<gene>
    <name evidence="1" type="ORF">PMEA_00032002</name>
</gene>
<proteinExistence type="predicted"/>
<dbReference type="Proteomes" id="UP001159428">
    <property type="component" value="Unassembled WGS sequence"/>
</dbReference>
<dbReference type="EMBL" id="CALNXJ010000072">
    <property type="protein sequence ID" value="CAH3159530.1"/>
    <property type="molecule type" value="Genomic_DNA"/>
</dbReference>
<evidence type="ECO:0000313" key="1">
    <source>
        <dbReference type="EMBL" id="CAH3159530.1"/>
    </source>
</evidence>
<evidence type="ECO:0000313" key="2">
    <source>
        <dbReference type="Proteomes" id="UP001159428"/>
    </source>
</evidence>
<reference evidence="1 2" key="1">
    <citation type="submission" date="2022-05" db="EMBL/GenBank/DDBJ databases">
        <authorList>
            <consortium name="Genoscope - CEA"/>
            <person name="William W."/>
        </authorList>
    </citation>
    <scope>NUCLEOTIDE SEQUENCE [LARGE SCALE GENOMIC DNA]</scope>
</reference>
<dbReference type="AlphaFoldDB" id="A0AAU9XV10"/>
<keyword evidence="2" id="KW-1185">Reference proteome</keyword>
<sequence length="69" mass="7599">MAAKLGDCRKLGRQQVMIGVVPINVSHASSESCKSVYPIAIANCEENRINVEALIKEIIAQKMPSRKME</sequence>
<accession>A0AAU9XV10</accession>
<comment type="caution">
    <text evidence="1">The sequence shown here is derived from an EMBL/GenBank/DDBJ whole genome shotgun (WGS) entry which is preliminary data.</text>
</comment>
<protein>
    <submittedName>
        <fullName evidence="1">Uncharacterized protein</fullName>
    </submittedName>
</protein>
<name>A0AAU9XV10_9CNID</name>
<organism evidence="1 2">
    <name type="scientific">Pocillopora meandrina</name>
    <dbReference type="NCBI Taxonomy" id="46732"/>
    <lineage>
        <taxon>Eukaryota</taxon>
        <taxon>Metazoa</taxon>
        <taxon>Cnidaria</taxon>
        <taxon>Anthozoa</taxon>
        <taxon>Hexacorallia</taxon>
        <taxon>Scleractinia</taxon>
        <taxon>Astrocoeniina</taxon>
        <taxon>Pocilloporidae</taxon>
        <taxon>Pocillopora</taxon>
    </lineage>
</organism>